<dbReference type="EMBL" id="JACDQQ010002352">
    <property type="protein sequence ID" value="MBA0088121.1"/>
    <property type="molecule type" value="Genomic_DNA"/>
</dbReference>
<reference evidence="1" key="1">
    <citation type="submission" date="2020-06" db="EMBL/GenBank/DDBJ databases">
        <title>Legume-microbial interactions unlock mineral nutrients during tropical forest succession.</title>
        <authorList>
            <person name="Epihov D.Z."/>
        </authorList>
    </citation>
    <scope>NUCLEOTIDE SEQUENCE [LARGE SCALE GENOMIC DNA]</scope>
    <source>
        <strain evidence="1">Pan2503</strain>
    </source>
</reference>
<name>A0A7V8NVB8_9BACT</name>
<proteinExistence type="predicted"/>
<accession>A0A7V8NVB8</accession>
<organism evidence="1 2">
    <name type="scientific">Candidatus Acidiferrum panamense</name>
    <dbReference type="NCBI Taxonomy" id="2741543"/>
    <lineage>
        <taxon>Bacteria</taxon>
        <taxon>Pseudomonadati</taxon>
        <taxon>Acidobacteriota</taxon>
        <taxon>Terriglobia</taxon>
        <taxon>Candidatus Acidiferrales</taxon>
        <taxon>Candidatus Acidiferrum</taxon>
    </lineage>
</organism>
<evidence type="ECO:0000313" key="2">
    <source>
        <dbReference type="Proteomes" id="UP000567293"/>
    </source>
</evidence>
<protein>
    <submittedName>
        <fullName evidence="1">Uncharacterized protein</fullName>
    </submittedName>
</protein>
<dbReference type="AlphaFoldDB" id="A0A7V8NVB8"/>
<gene>
    <name evidence="1" type="ORF">HRJ53_24315</name>
</gene>
<comment type="caution">
    <text evidence="1">The sequence shown here is derived from an EMBL/GenBank/DDBJ whole genome shotgun (WGS) entry which is preliminary data.</text>
</comment>
<sequence length="527" mass="56812">MAHFHPDWSAKNVAGAVSGALGEDVAKEAAERLRKGEKKPATTLADVEALPGKIWSGLKEAGTAFKEDPGGFTGEMLTGLLTPQKGGAFAPVAAAPLRAAEAVEHGVAATRAARTAQAAAEAERLTAQTAARTEPVTSKVAEEAPKLTRKEAALQAARQEGMPVPPSMRGDRPIAGAVESLAGKVKTAQAFSQKSQPIAQNLVRRDMGMAAETELTPEAYEASRRDAYRQGYEPIKRLGTPFKTDNEYEQAIENLQGTWSKTAKKYPALLEDPDIAKFQQALPKGTKFLEPGKGISTLPKEIDPEDAINLIQGWREKARPVLRNPNASSAEKELARAKLRAADATEKMVERNLVRDKQGQLIDNFRNARKRIAKSFDYEKATNEAGEIDMRKLAAINRLKRGVMEDEQKTLADYGAHFPKAAQLPSKIGGEHTFGPMDLLAAAKEPALLFARPAARAALLSDWGQRGLDIGAGGVARAAGRTLSEGFVDPYRGEFPFYLESIPKQLATGAAHRAREALSGKRDDTPQ</sequence>
<evidence type="ECO:0000313" key="1">
    <source>
        <dbReference type="EMBL" id="MBA0088121.1"/>
    </source>
</evidence>
<keyword evidence="2" id="KW-1185">Reference proteome</keyword>
<dbReference type="Proteomes" id="UP000567293">
    <property type="component" value="Unassembled WGS sequence"/>
</dbReference>